<dbReference type="PANTHER" id="PTHR37984">
    <property type="entry name" value="PROTEIN CBG26694"/>
    <property type="match status" value="1"/>
</dbReference>
<comment type="caution">
    <text evidence="3">The sequence shown here is derived from an EMBL/GenBank/DDBJ whole genome shotgun (WGS) entry which is preliminary data.</text>
</comment>
<dbReference type="PANTHER" id="PTHR37984:SF8">
    <property type="entry name" value="CCHC-TYPE DOMAIN-CONTAINING PROTEIN"/>
    <property type="match status" value="1"/>
</dbReference>
<dbReference type="PROSITE" id="PS50994">
    <property type="entry name" value="INTEGRASE"/>
    <property type="match status" value="1"/>
</dbReference>
<dbReference type="Proteomes" id="UP001159363">
    <property type="component" value="Chromosome 2"/>
</dbReference>
<protein>
    <recommendedName>
        <fullName evidence="1">RNA-directed DNA polymerase</fullName>
        <ecNumber evidence="1">2.7.7.49</ecNumber>
    </recommendedName>
</protein>
<feature type="domain" description="Integrase catalytic" evidence="2">
    <location>
        <begin position="50"/>
        <end position="133"/>
    </location>
</feature>
<evidence type="ECO:0000313" key="4">
    <source>
        <dbReference type="Proteomes" id="UP001159363"/>
    </source>
</evidence>
<dbReference type="SUPFAM" id="SSF53098">
    <property type="entry name" value="Ribonuclease H-like"/>
    <property type="match status" value="1"/>
</dbReference>
<reference evidence="3 4" key="1">
    <citation type="submission" date="2023-02" db="EMBL/GenBank/DDBJ databases">
        <title>LHISI_Scaffold_Assembly.</title>
        <authorList>
            <person name="Stuart O.P."/>
            <person name="Cleave R."/>
            <person name="Magrath M.J.L."/>
            <person name="Mikheyev A.S."/>
        </authorList>
    </citation>
    <scope>NUCLEOTIDE SEQUENCE [LARGE SCALE GENOMIC DNA]</scope>
    <source>
        <strain evidence="3">Daus_M_001</strain>
        <tissue evidence="3">Leg muscle</tissue>
    </source>
</reference>
<gene>
    <name evidence="3" type="ORF">PR048_004953</name>
</gene>
<dbReference type="EC" id="2.7.7.49" evidence="1"/>
<dbReference type="InterPro" id="IPR012337">
    <property type="entry name" value="RNaseH-like_sf"/>
</dbReference>
<evidence type="ECO:0000259" key="2">
    <source>
        <dbReference type="PROSITE" id="PS50994"/>
    </source>
</evidence>
<organism evidence="3 4">
    <name type="scientific">Dryococelus australis</name>
    <dbReference type="NCBI Taxonomy" id="614101"/>
    <lineage>
        <taxon>Eukaryota</taxon>
        <taxon>Metazoa</taxon>
        <taxon>Ecdysozoa</taxon>
        <taxon>Arthropoda</taxon>
        <taxon>Hexapoda</taxon>
        <taxon>Insecta</taxon>
        <taxon>Pterygota</taxon>
        <taxon>Neoptera</taxon>
        <taxon>Polyneoptera</taxon>
        <taxon>Phasmatodea</taxon>
        <taxon>Verophasmatodea</taxon>
        <taxon>Anareolatae</taxon>
        <taxon>Phasmatidae</taxon>
        <taxon>Eurycanthinae</taxon>
        <taxon>Dryococelus</taxon>
    </lineage>
</organism>
<dbReference type="InterPro" id="IPR041588">
    <property type="entry name" value="Integrase_H2C2"/>
</dbReference>
<name>A0ABQ9I8Y2_9NEOP</name>
<accession>A0ABQ9I8Y2</accession>
<proteinExistence type="predicted"/>
<dbReference type="InterPro" id="IPR036397">
    <property type="entry name" value="RNaseH_sf"/>
</dbReference>
<keyword evidence="4" id="KW-1185">Reference proteome</keyword>
<dbReference type="InterPro" id="IPR050951">
    <property type="entry name" value="Retrovirus_Pol_polyprotein"/>
</dbReference>
<dbReference type="Gene3D" id="3.30.420.10">
    <property type="entry name" value="Ribonuclease H-like superfamily/Ribonuclease H"/>
    <property type="match status" value="1"/>
</dbReference>
<evidence type="ECO:0000256" key="1">
    <source>
        <dbReference type="ARBA" id="ARBA00012493"/>
    </source>
</evidence>
<dbReference type="EMBL" id="JARBHB010000002">
    <property type="protein sequence ID" value="KAJ8892373.1"/>
    <property type="molecule type" value="Genomic_DNA"/>
</dbReference>
<dbReference type="InterPro" id="IPR001584">
    <property type="entry name" value="Integrase_cat-core"/>
</dbReference>
<dbReference type="Pfam" id="PF17921">
    <property type="entry name" value="Integrase_H2C2"/>
    <property type="match status" value="1"/>
</dbReference>
<sequence>MKGFVLSHLYRPHKGIIGTFKLVRDHIFWPRMTWDITKFVQKCVACKLSQGNSTQEHLTVEDIPSRLWMYLKSDHFLVICDSYSGYFDFTHLPSTTSDAVIRELKQWFSQHGIPDELRMDGDPQYSSNKFEKF</sequence>
<evidence type="ECO:0000313" key="3">
    <source>
        <dbReference type="EMBL" id="KAJ8892373.1"/>
    </source>
</evidence>
<dbReference type="Gene3D" id="1.10.340.70">
    <property type="match status" value="1"/>
</dbReference>